<dbReference type="GO" id="GO:0005829">
    <property type="term" value="C:cytosol"/>
    <property type="evidence" value="ECO:0007669"/>
    <property type="project" value="TreeGrafter"/>
</dbReference>
<dbReference type="PROSITE" id="PS51722">
    <property type="entry name" value="G_TR_2"/>
    <property type="match status" value="1"/>
</dbReference>
<organism evidence="9 10">
    <name type="scientific">Actinophytocola oryzae</name>
    <dbReference type="NCBI Taxonomy" id="502181"/>
    <lineage>
        <taxon>Bacteria</taxon>
        <taxon>Bacillati</taxon>
        <taxon>Actinomycetota</taxon>
        <taxon>Actinomycetes</taxon>
        <taxon>Pseudonocardiales</taxon>
        <taxon>Pseudonocardiaceae</taxon>
    </lineage>
</organism>
<feature type="domain" description="Tr-type G" evidence="8">
    <location>
        <begin position="1"/>
        <end position="170"/>
    </location>
</feature>
<dbReference type="Gene3D" id="3.40.50.300">
    <property type="entry name" value="P-loop containing nucleotide triphosphate hydrolases"/>
    <property type="match status" value="1"/>
</dbReference>
<dbReference type="GO" id="GO:0003924">
    <property type="term" value="F:GTPase activity"/>
    <property type="evidence" value="ECO:0007669"/>
    <property type="project" value="InterPro"/>
</dbReference>
<sequence>MHVLATAGHVDHGKSTLVRALTGTEPDRFAEERRRGMTLDLGFAWTTLPGGETVAFVDVPGHERFISTMLAGVGPVPGVVVVVAADEGWRAQTSEHVEMLDSLGVRHGLLVVTRADLADPAPALAHARDRLSRTSLGQVEAVAVSAVTGAGLDDVRAALSRLVGALPPPVTDGRVRLFVDRAFTVRGSGTVVTGTLGAGTVRVNDRLLLAPAGTEVRVRGCESMGERHDEVAAVARVAVNLRGLPVEEVRRGHVLITPDSWVSTQVADVRLASLDPADLPGDLLWHIGSAAVPCRVRPLGEDTARVRLATPLPLEPGDRAVLREPSSRLATGVVVLDVDPPSLRRRGAALDRAIELEDATGAPDVLAEVARRGCVTRTRLAALGVLPVSEPAPASLVEVGEYLIDPTTWQQWGKDLAEAVDAHRSTAPLEPGLPTKSAARVIGTTDLRLVEALVRGASLVSRGGRIARPGTSPGFSNAARRALDEVCRRLDADPFDAPSIPELSEAGLTREILAAAAAAGMVLRLPTEVLLHPTAPAAARDVLAGLPQPFTLSDARQALNTTRRVAVPFFEYLDAQGVTVRVDSSLRRVNPVH</sequence>
<dbReference type="SUPFAM" id="SSF50447">
    <property type="entry name" value="Translation proteins"/>
    <property type="match status" value="1"/>
</dbReference>
<dbReference type="Pfam" id="PF09107">
    <property type="entry name" value="WHD_3rd_SelB"/>
    <property type="match status" value="1"/>
</dbReference>
<dbReference type="Proteomes" id="UP000294927">
    <property type="component" value="Unassembled WGS sequence"/>
</dbReference>
<dbReference type="AlphaFoldDB" id="A0A4R7W1A2"/>
<comment type="caution">
    <text evidence="9">The sequence shown here is derived from an EMBL/GenBank/DDBJ whole genome shotgun (WGS) entry which is preliminary data.</text>
</comment>
<dbReference type="RefSeq" id="WP_133901582.1">
    <property type="nucleotide sequence ID" value="NZ_SOCP01000002.1"/>
</dbReference>
<dbReference type="InterPro" id="IPR004161">
    <property type="entry name" value="EFTu-like_2"/>
</dbReference>
<dbReference type="SUPFAM" id="SSF52540">
    <property type="entry name" value="P-loop containing nucleoside triphosphate hydrolases"/>
    <property type="match status" value="1"/>
</dbReference>
<keyword evidence="3" id="KW-0963">Cytoplasm</keyword>
<dbReference type="SUPFAM" id="SSF46785">
    <property type="entry name" value="Winged helix' DNA-binding domain"/>
    <property type="match status" value="1"/>
</dbReference>
<dbReference type="GO" id="GO:0003723">
    <property type="term" value="F:RNA binding"/>
    <property type="evidence" value="ECO:0007669"/>
    <property type="project" value="InterPro"/>
</dbReference>
<gene>
    <name evidence="9" type="ORF">CLV71_102397</name>
</gene>
<evidence type="ECO:0000313" key="10">
    <source>
        <dbReference type="Proteomes" id="UP000294927"/>
    </source>
</evidence>
<keyword evidence="5" id="KW-0342">GTP-binding</keyword>
<dbReference type="InterPro" id="IPR036390">
    <property type="entry name" value="WH_DNA-bd_sf"/>
</dbReference>
<protein>
    <recommendedName>
        <fullName evidence="2">Selenocysteine-specific elongation factor</fullName>
    </recommendedName>
    <alternativeName>
        <fullName evidence="7">SelB translation factor</fullName>
    </alternativeName>
</protein>
<dbReference type="GO" id="GO:0003746">
    <property type="term" value="F:translation elongation factor activity"/>
    <property type="evidence" value="ECO:0007669"/>
    <property type="project" value="UniProtKB-KW"/>
</dbReference>
<comment type="function">
    <text evidence="6">Translation factor necessary for the incorporation of selenocysteine into proteins. It probably replaces EF-Tu for the insertion of selenocysteine directed by the UGA codon. SelB binds GTP and GDP.</text>
</comment>
<dbReference type="InterPro" id="IPR050055">
    <property type="entry name" value="EF-Tu_GTPase"/>
</dbReference>
<dbReference type="InterPro" id="IPR036388">
    <property type="entry name" value="WH-like_DNA-bd_sf"/>
</dbReference>
<reference evidence="9 10" key="1">
    <citation type="submission" date="2019-03" db="EMBL/GenBank/DDBJ databases">
        <title>Genomic Encyclopedia of Archaeal and Bacterial Type Strains, Phase II (KMG-II): from individual species to whole genera.</title>
        <authorList>
            <person name="Goeker M."/>
        </authorList>
    </citation>
    <scope>NUCLEOTIDE SEQUENCE [LARGE SCALE GENOMIC DNA]</scope>
    <source>
        <strain evidence="9 10">DSM 45499</strain>
    </source>
</reference>
<dbReference type="InterPro" id="IPR027417">
    <property type="entry name" value="P-loop_NTPase"/>
</dbReference>
<evidence type="ECO:0000313" key="9">
    <source>
        <dbReference type="EMBL" id="TDV56330.1"/>
    </source>
</evidence>
<proteinExistence type="predicted"/>
<dbReference type="NCBIfam" id="TIGR00475">
    <property type="entry name" value="selB"/>
    <property type="match status" value="1"/>
</dbReference>
<accession>A0A4R7W1A2</accession>
<evidence type="ECO:0000256" key="6">
    <source>
        <dbReference type="ARBA" id="ARBA00025526"/>
    </source>
</evidence>
<dbReference type="InterPro" id="IPR015191">
    <property type="entry name" value="SelB_WHD4"/>
</dbReference>
<dbReference type="EMBL" id="SOCP01000002">
    <property type="protein sequence ID" value="TDV56330.1"/>
    <property type="molecule type" value="Genomic_DNA"/>
</dbReference>
<dbReference type="GO" id="GO:0001514">
    <property type="term" value="P:selenocysteine incorporation"/>
    <property type="evidence" value="ECO:0007669"/>
    <property type="project" value="InterPro"/>
</dbReference>
<dbReference type="InterPro" id="IPR009000">
    <property type="entry name" value="Transl_B-barrel_sf"/>
</dbReference>
<keyword evidence="9" id="KW-0251">Elongation factor</keyword>
<evidence type="ECO:0000256" key="4">
    <source>
        <dbReference type="ARBA" id="ARBA00022917"/>
    </source>
</evidence>
<dbReference type="OrthoDB" id="9803139at2"/>
<dbReference type="GO" id="GO:0005525">
    <property type="term" value="F:GTP binding"/>
    <property type="evidence" value="ECO:0007669"/>
    <property type="project" value="UniProtKB-KW"/>
</dbReference>
<keyword evidence="10" id="KW-1185">Reference proteome</keyword>
<evidence type="ECO:0000256" key="2">
    <source>
        <dbReference type="ARBA" id="ARBA00015953"/>
    </source>
</evidence>
<dbReference type="PANTHER" id="PTHR43721">
    <property type="entry name" value="ELONGATION FACTOR TU-RELATED"/>
    <property type="match status" value="1"/>
</dbReference>
<dbReference type="InterPro" id="IPR004535">
    <property type="entry name" value="Transl_elong_SelB"/>
</dbReference>
<dbReference type="Pfam" id="PF00009">
    <property type="entry name" value="GTP_EFTU"/>
    <property type="match status" value="1"/>
</dbReference>
<evidence type="ECO:0000256" key="5">
    <source>
        <dbReference type="ARBA" id="ARBA00023134"/>
    </source>
</evidence>
<evidence type="ECO:0000256" key="3">
    <source>
        <dbReference type="ARBA" id="ARBA00022490"/>
    </source>
</evidence>
<dbReference type="Gene3D" id="1.10.10.10">
    <property type="entry name" value="Winged helix-like DNA-binding domain superfamily/Winged helix DNA-binding domain"/>
    <property type="match status" value="1"/>
</dbReference>
<keyword evidence="4" id="KW-0648">Protein biosynthesis</keyword>
<dbReference type="Gene3D" id="2.40.30.10">
    <property type="entry name" value="Translation factors"/>
    <property type="match status" value="1"/>
</dbReference>
<evidence type="ECO:0000259" key="8">
    <source>
        <dbReference type="PROSITE" id="PS51722"/>
    </source>
</evidence>
<dbReference type="Gene3D" id="1.10.10.2770">
    <property type="match status" value="1"/>
</dbReference>
<evidence type="ECO:0000256" key="7">
    <source>
        <dbReference type="ARBA" id="ARBA00031615"/>
    </source>
</evidence>
<name>A0A4R7W1A2_9PSEU</name>
<keyword evidence="5" id="KW-0547">Nucleotide-binding</keyword>
<dbReference type="InterPro" id="IPR000795">
    <property type="entry name" value="T_Tr_GTP-bd_dom"/>
</dbReference>
<evidence type="ECO:0000256" key="1">
    <source>
        <dbReference type="ARBA" id="ARBA00004496"/>
    </source>
</evidence>
<dbReference type="Pfam" id="PF03144">
    <property type="entry name" value="GTP_EFTU_D2"/>
    <property type="match status" value="1"/>
</dbReference>
<comment type="subcellular location">
    <subcellularLocation>
        <location evidence="1">Cytoplasm</location>
    </subcellularLocation>
</comment>
<dbReference type="PANTHER" id="PTHR43721:SF22">
    <property type="entry name" value="ELONGATION FACTOR TU, MITOCHONDRIAL"/>
    <property type="match status" value="1"/>
</dbReference>